<feature type="transmembrane region" description="Helical" evidence="9">
    <location>
        <begin position="90"/>
        <end position="111"/>
    </location>
</feature>
<feature type="transmembrane region" description="Helical" evidence="9">
    <location>
        <begin position="257"/>
        <end position="280"/>
    </location>
</feature>
<evidence type="ECO:0000313" key="11">
    <source>
        <dbReference type="EMBL" id="ESN94912.1"/>
    </source>
</evidence>
<evidence type="ECO:0000256" key="2">
    <source>
        <dbReference type="ARBA" id="ARBA00022475"/>
    </source>
</evidence>
<keyword evidence="8" id="KW-0807">Transducer</keyword>
<organism evidence="12 13">
    <name type="scientific">Helobdella robusta</name>
    <name type="common">Californian leech</name>
    <dbReference type="NCBI Taxonomy" id="6412"/>
    <lineage>
        <taxon>Eukaryota</taxon>
        <taxon>Metazoa</taxon>
        <taxon>Spiralia</taxon>
        <taxon>Lophotrochozoa</taxon>
        <taxon>Annelida</taxon>
        <taxon>Clitellata</taxon>
        <taxon>Hirudinea</taxon>
        <taxon>Rhynchobdellida</taxon>
        <taxon>Glossiphoniidae</taxon>
        <taxon>Helobdella</taxon>
    </lineage>
</organism>
<keyword evidence="3 9" id="KW-0812">Transmembrane</keyword>
<reference evidence="11 13" key="2">
    <citation type="journal article" date="2013" name="Nature">
        <title>Insights into bilaterian evolution from three spiralian genomes.</title>
        <authorList>
            <person name="Simakov O."/>
            <person name="Marletaz F."/>
            <person name="Cho S.J."/>
            <person name="Edsinger-Gonzales E."/>
            <person name="Havlak P."/>
            <person name="Hellsten U."/>
            <person name="Kuo D.H."/>
            <person name="Larsson T."/>
            <person name="Lv J."/>
            <person name="Arendt D."/>
            <person name="Savage R."/>
            <person name="Osoegawa K."/>
            <person name="de Jong P."/>
            <person name="Grimwood J."/>
            <person name="Chapman J.A."/>
            <person name="Shapiro H."/>
            <person name="Aerts A."/>
            <person name="Otillar R.P."/>
            <person name="Terry A.Y."/>
            <person name="Boore J.L."/>
            <person name="Grigoriev I.V."/>
            <person name="Lindberg D.R."/>
            <person name="Seaver E.C."/>
            <person name="Weisblat D.A."/>
            <person name="Putnam N.H."/>
            <person name="Rokhsar D.S."/>
        </authorList>
    </citation>
    <scope>NUCLEOTIDE SEQUENCE</scope>
</reference>
<keyword evidence="4 9" id="KW-1133">Transmembrane helix</keyword>
<gene>
    <name evidence="12" type="primary">20212766</name>
    <name evidence="11" type="ORF">HELRODRAFT_193761</name>
</gene>
<comment type="subcellular location">
    <subcellularLocation>
        <location evidence="1">Cell membrane</location>
        <topology evidence="1">Multi-pass membrane protein</topology>
    </subcellularLocation>
</comment>
<keyword evidence="7" id="KW-0675">Receptor</keyword>
<evidence type="ECO:0000256" key="8">
    <source>
        <dbReference type="ARBA" id="ARBA00023224"/>
    </source>
</evidence>
<dbReference type="Gene3D" id="1.20.1070.10">
    <property type="entry name" value="Rhodopsin 7-helix transmembrane proteins"/>
    <property type="match status" value="1"/>
</dbReference>
<evidence type="ECO:0000256" key="7">
    <source>
        <dbReference type="ARBA" id="ARBA00023170"/>
    </source>
</evidence>
<dbReference type="InterPro" id="IPR017452">
    <property type="entry name" value="GPCR_Rhodpsn_7TM"/>
</dbReference>
<dbReference type="EnsemblMetazoa" id="HelroT193761">
    <property type="protein sequence ID" value="HelroP193761"/>
    <property type="gene ID" value="HelroG193761"/>
</dbReference>
<keyword evidence="6 9" id="KW-0472">Membrane</keyword>
<dbReference type="SUPFAM" id="SSF81321">
    <property type="entry name" value="Family A G protein-coupled receptor-like"/>
    <property type="match status" value="1"/>
</dbReference>
<reference evidence="13" key="1">
    <citation type="submission" date="2012-12" db="EMBL/GenBank/DDBJ databases">
        <authorList>
            <person name="Hellsten U."/>
            <person name="Grimwood J."/>
            <person name="Chapman J.A."/>
            <person name="Shapiro H."/>
            <person name="Aerts A."/>
            <person name="Otillar R.P."/>
            <person name="Terry A.Y."/>
            <person name="Boore J.L."/>
            <person name="Simakov O."/>
            <person name="Marletaz F."/>
            <person name="Cho S.-J."/>
            <person name="Edsinger-Gonzales E."/>
            <person name="Havlak P."/>
            <person name="Kuo D.-H."/>
            <person name="Larsson T."/>
            <person name="Lv J."/>
            <person name="Arendt D."/>
            <person name="Savage R."/>
            <person name="Osoegawa K."/>
            <person name="de Jong P."/>
            <person name="Lindberg D.R."/>
            <person name="Seaver E.C."/>
            <person name="Weisblat D.A."/>
            <person name="Putnam N.H."/>
            <person name="Grigoriev I.V."/>
            <person name="Rokhsar D.S."/>
        </authorList>
    </citation>
    <scope>NUCLEOTIDE SEQUENCE</scope>
</reference>
<dbReference type="Pfam" id="PF00001">
    <property type="entry name" value="7tm_1"/>
    <property type="match status" value="1"/>
</dbReference>
<feature type="transmembrane region" description="Helical" evidence="9">
    <location>
        <begin position="388"/>
        <end position="408"/>
    </location>
</feature>
<dbReference type="PANTHER" id="PTHR24248:SF129">
    <property type="entry name" value="G-PROTEIN COUPLED RECEPTORS FAMILY 1 PROFILE DOMAIN-CONTAINING PROTEIN"/>
    <property type="match status" value="1"/>
</dbReference>
<evidence type="ECO:0000313" key="13">
    <source>
        <dbReference type="Proteomes" id="UP000015101"/>
    </source>
</evidence>
<dbReference type="InterPro" id="IPR000276">
    <property type="entry name" value="GPCR_Rhodpsn"/>
</dbReference>
<dbReference type="InParanoid" id="T1FVC0"/>
<keyword evidence="13" id="KW-1185">Reference proteome</keyword>
<feature type="domain" description="G-protein coupled receptors family 1 profile" evidence="10">
    <location>
        <begin position="102"/>
        <end position="446"/>
    </location>
</feature>
<dbReference type="KEGG" id="hro:HELRODRAFT_193761"/>
<evidence type="ECO:0000256" key="3">
    <source>
        <dbReference type="ARBA" id="ARBA00022692"/>
    </source>
</evidence>
<dbReference type="Proteomes" id="UP000015101">
    <property type="component" value="Unassembled WGS sequence"/>
</dbReference>
<dbReference type="RefSeq" id="XP_009027033.1">
    <property type="nucleotide sequence ID" value="XM_009028785.1"/>
</dbReference>
<evidence type="ECO:0000256" key="9">
    <source>
        <dbReference type="SAM" id="Phobius"/>
    </source>
</evidence>
<dbReference type="GO" id="GO:0004930">
    <property type="term" value="F:G protein-coupled receptor activity"/>
    <property type="evidence" value="ECO:0000318"/>
    <property type="project" value="GO_Central"/>
</dbReference>
<sequence length="523" mass="58609">MLRTNNNIDTFSQHSSLPTNTTTAAFITLITLLNATTTTAANYNATANNYSATADNYNATADNYNSPPDNDTTLNSLDEKIHQLYRNRSIPFSIMAAFGIFFNIISFIAIVKVRGPRTVYNVFLANLAIGDTVGAMLLWMFHNSLLIFPSFEEEYDQDGGGGVVSVKICLFKCLGLLVPILLATTNSILALLLLALNQFIAICYPLLAQTRFIPEKAWLVVLVTWIVSFVVATTPAVIIGTLASVNGCTLYKDRTNLPVEISVCLLAGLVLVVVVLYARVYAEVVLCRKRSFMLSKFSTKSSDSGKIMTSSSSFQKQQQQQLRMNVDNTDKPPNEVVCSNDSKRVFNKKEFIGLPKRQKKFSAGQQVQFQLTKHLPQRHYEASSESNYKAFLTTLILAGALLLFWLPYLIISSINTNYATEFLFKLKFFVLDILPMLTYLSDPIIYGVRIRSVRLSYRRVYGPVMMKICCGWRLFCCCNKKDGRRKYVSPKNELNMVNANEMARNGNEISLRMTSMQDLSAGQ</sequence>
<dbReference type="PROSITE" id="PS50262">
    <property type="entry name" value="G_PROTEIN_RECEP_F1_2"/>
    <property type="match status" value="1"/>
</dbReference>
<evidence type="ECO:0000256" key="6">
    <source>
        <dbReference type="ARBA" id="ARBA00023136"/>
    </source>
</evidence>
<dbReference type="GO" id="GO:0005886">
    <property type="term" value="C:plasma membrane"/>
    <property type="evidence" value="ECO:0000318"/>
    <property type="project" value="GO_Central"/>
</dbReference>
<evidence type="ECO:0000259" key="10">
    <source>
        <dbReference type="PROSITE" id="PS50262"/>
    </source>
</evidence>
<feature type="transmembrane region" description="Helical" evidence="9">
    <location>
        <begin position="123"/>
        <end position="141"/>
    </location>
</feature>
<dbReference type="PANTHER" id="PTHR24248">
    <property type="entry name" value="ADRENERGIC RECEPTOR-RELATED G-PROTEIN COUPLED RECEPTOR"/>
    <property type="match status" value="1"/>
</dbReference>
<dbReference type="GeneID" id="20212766"/>
<dbReference type="PRINTS" id="PR00237">
    <property type="entry name" value="GPCRRHODOPSN"/>
</dbReference>
<keyword evidence="2" id="KW-1003">Cell membrane</keyword>
<keyword evidence="5" id="KW-0297">G-protein coupled receptor</keyword>
<protein>
    <recommendedName>
        <fullName evidence="10">G-protein coupled receptors family 1 profile domain-containing protein</fullName>
    </recommendedName>
</protein>
<dbReference type="CDD" id="cd00637">
    <property type="entry name" value="7tm_classA_rhodopsin-like"/>
    <property type="match status" value="1"/>
</dbReference>
<proteinExistence type="predicted"/>
<feature type="transmembrane region" description="Helical" evidence="9">
    <location>
        <begin position="219"/>
        <end position="245"/>
    </location>
</feature>
<dbReference type="EMBL" id="AMQM01007069">
    <property type="status" value="NOT_ANNOTATED_CDS"/>
    <property type="molecule type" value="Genomic_DNA"/>
</dbReference>
<evidence type="ECO:0000313" key="12">
    <source>
        <dbReference type="EnsemblMetazoa" id="HelroP193761"/>
    </source>
</evidence>
<dbReference type="OMA" id="QFIAICY"/>
<name>T1FVC0_HELRO</name>
<dbReference type="OrthoDB" id="6281677at2759"/>
<dbReference type="HOGENOM" id="CLU_579070_0_0_1"/>
<reference evidence="12" key="3">
    <citation type="submission" date="2015-06" db="UniProtKB">
        <authorList>
            <consortium name="EnsemblMetazoa"/>
        </authorList>
    </citation>
    <scope>IDENTIFICATION</scope>
</reference>
<evidence type="ECO:0000256" key="5">
    <source>
        <dbReference type="ARBA" id="ARBA00023040"/>
    </source>
</evidence>
<dbReference type="CTD" id="20212766"/>
<evidence type="ECO:0000256" key="4">
    <source>
        <dbReference type="ARBA" id="ARBA00022989"/>
    </source>
</evidence>
<dbReference type="EMBL" id="KB097558">
    <property type="protein sequence ID" value="ESN94912.1"/>
    <property type="molecule type" value="Genomic_DNA"/>
</dbReference>
<feature type="transmembrane region" description="Helical" evidence="9">
    <location>
        <begin position="428"/>
        <end position="448"/>
    </location>
</feature>
<accession>T1FVC0</accession>
<dbReference type="AlphaFoldDB" id="T1FVC0"/>
<evidence type="ECO:0000256" key="1">
    <source>
        <dbReference type="ARBA" id="ARBA00004651"/>
    </source>
</evidence>